<gene>
    <name evidence="7" type="ORF">ACTOB_003872</name>
</gene>
<evidence type="ECO:0000259" key="6">
    <source>
        <dbReference type="PROSITE" id="PS50075"/>
    </source>
</evidence>
<dbReference type="NCBIfam" id="TIGR01733">
    <property type="entry name" value="AA-adenyl-dom"/>
    <property type="match status" value="3"/>
</dbReference>
<keyword evidence="2" id="KW-0596">Phosphopantetheine</keyword>
<evidence type="ECO:0000313" key="8">
    <source>
        <dbReference type="Proteomes" id="UP001240150"/>
    </source>
</evidence>
<dbReference type="InterPro" id="IPR020845">
    <property type="entry name" value="AMP-binding_CS"/>
</dbReference>
<dbReference type="Gene3D" id="3.30.559.30">
    <property type="entry name" value="Nonribosomal peptide synthetase, condensation domain"/>
    <property type="match status" value="3"/>
</dbReference>
<dbReference type="InterPro" id="IPR023213">
    <property type="entry name" value="CAT-like_dom_sf"/>
</dbReference>
<dbReference type="InterPro" id="IPR001242">
    <property type="entry name" value="Condensation_dom"/>
</dbReference>
<dbReference type="InterPro" id="IPR042099">
    <property type="entry name" value="ANL_N_sf"/>
</dbReference>
<dbReference type="InterPro" id="IPR025110">
    <property type="entry name" value="AMP-bd_C"/>
</dbReference>
<dbReference type="Pfam" id="PF13193">
    <property type="entry name" value="AMP-binding_C"/>
    <property type="match status" value="3"/>
</dbReference>
<dbReference type="PROSITE" id="PS00455">
    <property type="entry name" value="AMP_BINDING"/>
    <property type="match status" value="3"/>
</dbReference>
<dbReference type="InterPro" id="IPR006162">
    <property type="entry name" value="Ppantetheine_attach_site"/>
</dbReference>
<dbReference type="SUPFAM" id="SSF52777">
    <property type="entry name" value="CoA-dependent acyltransferases"/>
    <property type="match status" value="6"/>
</dbReference>
<dbReference type="Pfam" id="PF00501">
    <property type="entry name" value="AMP-binding"/>
    <property type="match status" value="3"/>
</dbReference>
<evidence type="ECO:0000256" key="1">
    <source>
        <dbReference type="ARBA" id="ARBA00001957"/>
    </source>
</evidence>
<evidence type="ECO:0000256" key="2">
    <source>
        <dbReference type="ARBA" id="ARBA00022450"/>
    </source>
</evidence>
<dbReference type="PANTHER" id="PTHR45527:SF1">
    <property type="entry name" value="FATTY ACID SYNTHASE"/>
    <property type="match status" value="1"/>
</dbReference>
<evidence type="ECO:0000256" key="4">
    <source>
        <dbReference type="ARBA" id="ARBA00022598"/>
    </source>
</evidence>
<dbReference type="Gene3D" id="3.30.559.10">
    <property type="entry name" value="Chloramphenicol acetyltransferase-like domain"/>
    <property type="match status" value="3"/>
</dbReference>
<keyword evidence="8" id="KW-1185">Reference proteome</keyword>
<dbReference type="InterPro" id="IPR020806">
    <property type="entry name" value="PKS_PP-bd"/>
</dbReference>
<dbReference type="Gene3D" id="3.40.50.980">
    <property type="match status" value="2"/>
</dbReference>
<dbReference type="SUPFAM" id="SSF56801">
    <property type="entry name" value="Acetyl-CoA synthetase-like"/>
    <property type="match status" value="3"/>
</dbReference>
<dbReference type="Gene3D" id="2.30.38.10">
    <property type="entry name" value="Luciferase, Domain 3"/>
    <property type="match status" value="1"/>
</dbReference>
<dbReference type="NCBIfam" id="TIGR01746">
    <property type="entry name" value="Thioester-redct"/>
    <property type="match status" value="1"/>
</dbReference>
<dbReference type="Proteomes" id="UP001240150">
    <property type="component" value="Chromosome"/>
</dbReference>
<reference evidence="7 8" key="1">
    <citation type="submission" date="2023-06" db="EMBL/GenBank/DDBJ databases">
        <authorList>
            <person name="Yushchuk O."/>
            <person name="Binda E."/>
            <person name="Ruckert-Reed C."/>
            <person name="Fedorenko V."/>
            <person name="Kalinowski J."/>
            <person name="Marinelli F."/>
        </authorList>
    </citation>
    <scope>NUCLEOTIDE SEQUENCE [LARGE SCALE GENOMIC DNA]</scope>
    <source>
        <strain evidence="7 8">NRRL 3884</strain>
    </source>
</reference>
<dbReference type="NCBIfam" id="NF003417">
    <property type="entry name" value="PRK04813.1"/>
    <property type="match status" value="3"/>
</dbReference>
<dbReference type="CDD" id="cd05235">
    <property type="entry name" value="SDR_e1"/>
    <property type="match status" value="1"/>
</dbReference>
<comment type="cofactor">
    <cofactor evidence="1">
        <name>pantetheine 4'-phosphate</name>
        <dbReference type="ChEBI" id="CHEBI:47942"/>
    </cofactor>
</comment>
<keyword evidence="4" id="KW-0436">Ligase</keyword>
<feature type="region of interest" description="Disordered" evidence="5">
    <location>
        <begin position="3494"/>
        <end position="3518"/>
    </location>
</feature>
<dbReference type="Gene3D" id="1.10.1200.10">
    <property type="entry name" value="ACP-like"/>
    <property type="match status" value="3"/>
</dbReference>
<proteinExistence type="predicted"/>
<sequence>MTTLSYAQQRLWFLNQLEGGGATYNMPLALRLTGELDVAALGAALRDLITRHESLRTVFPADDGVPVQRVLDPAAVPVDLTVRDTAGPDLPGVLAREGRSSFDLAVDPPIRIRLYAAGPGEHVLLLVLHHIAGDGWSVGPLTRDLSEAYAARRAGQSPGWDELPVQYTDYSLWQRELLGEEHGILAEQLDYWRTALAGLPAEIELPLDRRHPAVPSHRGGRVALTVPAERHRDLLRLATQTDSTLFMVLHATVTALLHRLGAGDDIPIGTAVAGRTDEALEDLVGFFVNTLVLRTDVSGEPTFRELLARVRETALGAFAHQDVPFDLLVEELAPVRTPGRTPLFQVMVLLQNNAGAQLDLPGLRVRTEPVGSNVAKFDLTVNVEEQFDASGRPAGLRVLLEYADDVFDRATVRALAGRLGRVMAAVAAEPDRRIGRIDLLTAAERDLVLASWNDTGTPLPARTLPAMFAAQVERTPDATAVIGDDVRWTYGELDARANVLARWLIGRGVGPEDIVALSFPRSVHWVVAQLAVAKAGAAFLPIDPSYPPDRIRYMLDDARPSLLLTVAGTRSALDLPGIAPTLLDSDVTVRALSALPATPVTDAERSRPLTPASTAYVIYTSGSTGRPKGVVVSHAGLASLVHALTDRYGIDAGSRVLQFASPSFDAAVADVCPALLSGAALVVPSAQRLTVGAALAATIAETGVTHVTMPPAALAVLADEALAGVRTLVVAGEAPSAEVVDRWSARLRMINCYGPTENTVVATNSHPLVPGSGPAPIGGPIANTRTYVLDGKLQPVPPGTAGELYLAGTALARGYLGRPGLTAQRFVACPWGPPGERMYRTGDLVRWGADGQLIFLGRTDDQVKIRGFRIELGEVTKIVAGHPGVAQVVVLAREDRPGDKRLVAYVTPIDGHHLDPADVRAHAATELPEFMIPAVVVLDTMPLTTNRKIDKAALPAPDQLVTLGRAPRTPAEQILCGLFAEILEVAAVGADDDFFALGGHSLLATRLVSRARAALGVELPVREVFAAPTPARLAAVAEAAAGTARPGLRPMPLPDPLPLSAAQRRLWFLNQLEGPNATYNVPYALRLTGDVDAGALRAALRDVVVRHESLRTVFPATGGEPRQVILDPADVTVRLTEKQITDAALRRELAHAAGVRFDLSQQPPLRAWLWHLGPAEHVFVLVIHHIAADGWSTAPLLRDLSSAYAARLTGTEPGWAPLPVSYADYTVWQRELLGGDKDPDSLLSRQLRYWKQALAGVPTELDLPFDRPHPAVASHQGGHIGLHLDADVHRALLRVARRSDTTLHMVLQAAFAILLHRAGAGDDLPIGVAVAGRTDEALDDLVGFFVNTLVLRADLTGTPVFTELLARVRETALNAYAHQDVPFDRVVEELAPARSAGRSPLVQVLLTVRNTAHADLDFAGLGVRPESISLNVAKFDLLASFVEHGTGTEPAGLTGALEYAADVFDRSTAQALADRLTLILRTVAADPHTRLDRIGAPAPDEYRRMLAAGDRTSSPPAAGTVPQLFAARAARTPDAPALWADGTTMTYAELDARANRLAHRLITAGTGPEVPVAVLMDRSVDLVVALLAVLKAGGAYVPLLPSYPADRLSWIVAQAGATVLLVGHDAAATGFEHGASVLVHTDGPGPDHAPDIRVHPDNLGYVMYTSGSTGRPKGVAVRHRDIVALAADHRWTGGAHDRVLCRSPHAFDACTYELWVPLLRGGTVVLAPPGEPDPRTLARTVADGRATAAFLTTALFNLMVQEGVEHLAGLREVLTGGEAASPDAMRRFLKNCPDTVLSHVYGPTEATTFATAYPMTDAAALPGADVPIGDPLDGMRAYVFDRHLQPVPAGVTGELYLAGAGLARGYAGRPDLTAERFVADPTGRTGERMYRTGDLVRWNTDGQLVFVGRADGQIKLRGFRIELGEIEAVLAAHHDVGQTVVVVREDRPGDRRLVGYVTPGRAGRPVSATEVRAYATAHLPEFMVPAVVVPLDALPLTTNGKVDRAALPVPDLAAFGGAGRAPRDETEEIICGLFADLLGVPAVGIDDDFFSLGGHSLLAVRLTSRVRTALGAELAVRDVFAAATPARLASLVASARGATRPPLAASARPARPPLAPAQRRLWFLHQLEQPSATYNMPVVLRLDGVLDHAALRSALDDLTARHETLRTVFAEDGGAPYQRVLDPAKGRMPMATVRVDPAGLPAALAGVTGHRFDLATETPARAWLFELGPREHVLAVVLHHIAADGWSMAPLLRDLGQAYTTRALGRTADRAALPVQYVDYTLWQDALLGAPDDPGSLISDQTEYWRKALAGAPDELALPTDRPRPAVRSHRGGHVPFTLEPRVHRALAELARHRDATPHMVLHAAFAVLLHRLGAGDDLPIGAPVAGRADEALDDLVGFFVNTVVLRADLSGDPTFADLLTRVRETALDAYAHADVPFDHLVERLAPNRSLARQPLFQVMCVLQNNAAGDHDFGGLRVRLEAAGPPVAKFDLTAMFAERTGEQGEPAGISGVLEYAADLFDPASAARLADRLVTVIEAVVAEPERRIGQVRVLTAAEREQVLVTWNDRHAPVRRGTVGELFAAQVARTPNATALIGDDVTLTYAELDARSDALARWLIGRGAGPEDIVALSFPRSVHWVVAMLAVTKAGAAFLPIDPAYPDSRIRYMIGDARPVLLWTVAETAADLPGLDVPVVPLDSAEFGEQVAALPDGPVVSSAGLANTAYVIYTSGSTGRPKGVVVSHAGIASLAATANGLYGTGPQSRVLQFVSPSFDAFVHDVCPALFCGATLVMPSAERLTVGTPLATTIAETGVTQVTLPPAALAMLPAGSLAGVEALVAAGETASAEVVDRWSAGRRLYNAYGPTETTVCAAISTPVPAGVWPPPIGAPVLNNRAYVLDARLSPVAPGATGELYMAGEGVARGYLGRPGLTAQRFVACPWGPPGERMYRTGDLVRWGADGQLIFLGRTDDQVKIRGFRIELGEVTKIVAGHPGVAQVVVLAREDRPGDKRLVAYVTPADGHHLDPAGVRAHAATELPEFMIPAVVVLDTMPLTTNGKIDKAALPAPNLDVRPGRAARDVREETLCRLFADTLGVPEVGIDDDFFALGGHSLLATRLAARIRDTITEQVSVRDVFQSRTVAALAQTLTGVTHSAGATLTADAHLDAAIVVGAGGPRHRAQPRRILLTGATGFLGAFLLAELLRVHPGARIDCLVRAGDEASAMKRIESSLRRYLLWDGADRARIVAVPGDLEEPRLGLSREGFDELAASVDVVYHNGARVHLADPYQRMRTANVHATTDVIRLAAHRGVPLHYVSTTSVLYSTCDTPSLLTEDRHVPAEQVPANGYIQTKWVAEELVREAGRRGLPVAIYRPSRISGATATGATGDGDAFWNMVRACVELGAAPDRGRLADVDLVPVDYVAAALVRLSRTVALDGTAYHLVNPVHTRPADVFAAVRAAGHPLRGLSGAEWVAELTAAARTAAPGSSIPGVALLHGGTSGESLGTEPRFDNSNTPRGLAGSGIHCPIVGPGTLRRYVRFFASTGFLPEERS</sequence>
<keyword evidence="3" id="KW-0597">Phosphoprotein</keyword>
<organism evidence="7 8">
    <name type="scientific">Actinoplanes oblitus</name>
    <dbReference type="NCBI Taxonomy" id="3040509"/>
    <lineage>
        <taxon>Bacteria</taxon>
        <taxon>Bacillati</taxon>
        <taxon>Actinomycetota</taxon>
        <taxon>Actinomycetes</taxon>
        <taxon>Micromonosporales</taxon>
        <taxon>Micromonosporaceae</taxon>
        <taxon>Actinoplanes</taxon>
    </lineage>
</organism>
<dbReference type="SUPFAM" id="SSF51735">
    <property type="entry name" value="NAD(P)-binding Rossmann-fold domains"/>
    <property type="match status" value="1"/>
</dbReference>
<dbReference type="RefSeq" id="WP_284921666.1">
    <property type="nucleotide sequence ID" value="NZ_CP126980.1"/>
</dbReference>
<evidence type="ECO:0000313" key="7">
    <source>
        <dbReference type="EMBL" id="WIN00178.1"/>
    </source>
</evidence>
<dbReference type="InterPro" id="IPR010080">
    <property type="entry name" value="Thioester_reductase-like_dom"/>
</dbReference>
<dbReference type="PROSITE" id="PS50075">
    <property type="entry name" value="CARRIER"/>
    <property type="match status" value="3"/>
</dbReference>
<dbReference type="InterPro" id="IPR009081">
    <property type="entry name" value="PP-bd_ACP"/>
</dbReference>
<dbReference type="Pfam" id="PF00550">
    <property type="entry name" value="PP-binding"/>
    <property type="match status" value="3"/>
</dbReference>
<accession>A0ABY8WRT6</accession>
<dbReference type="InterPro" id="IPR036291">
    <property type="entry name" value="NAD(P)-bd_dom_sf"/>
</dbReference>
<dbReference type="PANTHER" id="PTHR45527">
    <property type="entry name" value="NONRIBOSOMAL PEPTIDE SYNTHETASE"/>
    <property type="match status" value="1"/>
</dbReference>
<dbReference type="InterPro" id="IPR000873">
    <property type="entry name" value="AMP-dep_synth/lig_dom"/>
</dbReference>
<evidence type="ECO:0000256" key="5">
    <source>
        <dbReference type="SAM" id="MobiDB-lite"/>
    </source>
</evidence>
<feature type="domain" description="Carrier" evidence="6">
    <location>
        <begin position="966"/>
        <end position="1041"/>
    </location>
</feature>
<dbReference type="CDD" id="cd12117">
    <property type="entry name" value="A_NRPS_Srf_like"/>
    <property type="match status" value="1"/>
</dbReference>
<dbReference type="InterPro" id="IPR036736">
    <property type="entry name" value="ACP-like_sf"/>
</dbReference>
<dbReference type="SMART" id="SM00823">
    <property type="entry name" value="PKS_PP"/>
    <property type="match status" value="3"/>
</dbReference>
<dbReference type="SUPFAM" id="SSF47336">
    <property type="entry name" value="ACP-like"/>
    <property type="match status" value="3"/>
</dbReference>
<evidence type="ECO:0000256" key="3">
    <source>
        <dbReference type="ARBA" id="ARBA00022553"/>
    </source>
</evidence>
<dbReference type="Pfam" id="PF07993">
    <property type="entry name" value="NAD_binding_4"/>
    <property type="match status" value="1"/>
</dbReference>
<dbReference type="EMBL" id="CP126980">
    <property type="protein sequence ID" value="WIN00178.1"/>
    <property type="molecule type" value="Genomic_DNA"/>
</dbReference>
<dbReference type="Gene3D" id="3.30.300.30">
    <property type="match status" value="3"/>
</dbReference>
<dbReference type="CDD" id="cd19540">
    <property type="entry name" value="LCL_NRPS-like"/>
    <property type="match status" value="3"/>
</dbReference>
<dbReference type="InterPro" id="IPR013120">
    <property type="entry name" value="FAR_NAD-bd"/>
</dbReference>
<dbReference type="PROSITE" id="PS00012">
    <property type="entry name" value="PHOSPHOPANTETHEINE"/>
    <property type="match status" value="3"/>
</dbReference>
<dbReference type="Pfam" id="PF00668">
    <property type="entry name" value="Condensation"/>
    <property type="match status" value="3"/>
</dbReference>
<dbReference type="Gene3D" id="3.40.50.720">
    <property type="entry name" value="NAD(P)-binding Rossmann-like Domain"/>
    <property type="match status" value="1"/>
</dbReference>
<dbReference type="InterPro" id="IPR010071">
    <property type="entry name" value="AA_adenyl_dom"/>
</dbReference>
<dbReference type="InterPro" id="IPR045851">
    <property type="entry name" value="AMP-bd_C_sf"/>
</dbReference>
<feature type="domain" description="Carrier" evidence="6">
    <location>
        <begin position="2021"/>
        <end position="2096"/>
    </location>
</feature>
<feature type="domain" description="Carrier" evidence="6">
    <location>
        <begin position="3074"/>
        <end position="3149"/>
    </location>
</feature>
<name>A0ABY8WRT6_9ACTN</name>
<protein>
    <submittedName>
        <fullName evidence="7">Amino acid adenylation domain-containing protein</fullName>
    </submittedName>
</protein>
<dbReference type="Gene3D" id="3.40.50.12780">
    <property type="entry name" value="N-terminal domain of ligase-like"/>
    <property type="match status" value="2"/>
</dbReference>